<dbReference type="InterPro" id="IPR027417">
    <property type="entry name" value="P-loop_NTPase"/>
</dbReference>
<reference evidence="12 13" key="1">
    <citation type="submission" date="2018-07" db="EMBL/GenBank/DDBJ databases">
        <title>Rhizobium leguminosarum strain:ATCC 14479 Genome sequencing and assembly.</title>
        <authorList>
            <person name="Chakraborty R."/>
        </authorList>
    </citation>
    <scope>NUCLEOTIDE SEQUENCE [LARGE SCALE GENOMIC DNA]</scope>
    <source>
        <strain evidence="12 13">ATCC 14479</strain>
    </source>
</reference>
<feature type="domain" description="ABC transporter" evidence="10">
    <location>
        <begin position="7"/>
        <end position="242"/>
    </location>
</feature>
<dbReference type="GO" id="GO:0005524">
    <property type="term" value="F:ATP binding"/>
    <property type="evidence" value="ECO:0007669"/>
    <property type="project" value="UniProtKB-KW"/>
</dbReference>
<sequence>MSTTIVASVQHVTHRYGKTFALNDLTLDIPANCMVGMIGPDGVGKSTLLALISGVRKIQTGQVTVLDGNMGDESHRRASYGRIAYMPQGLGRNLYPTLSVFDNIDFFGRLFGQGLTERRARIDELLIATGLDPFADRPCGKLSGGMKQKASLCCALMHDPDVLVLDEPTTGVDPLSRRQFWELIDSIRARRPQMSVIVATAYMDEASRFDWLAAMDEGKVIAHGAPKEILAQAQKTNLDDAFIALLPPEKRGLHEDVVVRPRVESEDKTPAIEAEGLTRRFGDFVAVDHVSFRIARGEIFGFLGSNGCGKTTTMKMMTGLLPVTEGSAKLFGKPMGANDMEARQNVGYMSQAFSLYGELTVWQNLDLHARLYRLPPNEIDTRINELLERYDLKNVANEKPEGLPLGVKQRLQLAVAVLHRPPILILDEPTSGVDPVARDAFWRTLIDLSRNDGVTIFLSTHFMNEAERCDRISLMHRGRVLAVGTPKQLVKERSSDSLEDAFISYLEEAGESEDKKKPEPAAQPSAVAGITATEPVQSRSSRRFDLGRLWAYARRETMELLRDPIRMAFAFIGPVILMIAFGYGITFDVENLKFAAFDQDRTPESRRLLENFSGSHYFRERPAISSTAELEQRMRSGDLAVAIEIPAGFGRDVANLRPPEVAFWIDGAMPFRGETTRGYVTGLEQRYVRDLIVERFGPNAPSNVYFGGLNIENRFRYNQAFKSIFAMVPITIVMVLVLIPAVMATIAVVREKETGSIANFRSTPISKFEFLMGKLVPYVVIAMVAFTIMLLMALFLFNVPVKGSSGALALGTLLYVFATCGFGQLISTFTRTQVAAVFATTVLAIIPTVNFSGLLTPVSSLTGAGRVIGLMFPAAWYQPISVGTFTKGLGYSDLWFNALMLAVFGVSYLGAAHVLLRKQES</sequence>
<accession>A0A2Z4YL16</accession>
<dbReference type="Pfam" id="PF12698">
    <property type="entry name" value="ABC2_membrane_3"/>
    <property type="match status" value="1"/>
</dbReference>
<evidence type="ECO:0000256" key="6">
    <source>
        <dbReference type="ARBA" id="ARBA00022989"/>
    </source>
</evidence>
<evidence type="ECO:0000256" key="1">
    <source>
        <dbReference type="ARBA" id="ARBA00004141"/>
    </source>
</evidence>
<dbReference type="PANTHER" id="PTHR43038:SF4">
    <property type="entry name" value="RIBOSOME-ASSOCIATED ATPASE"/>
    <property type="match status" value="1"/>
</dbReference>
<evidence type="ECO:0000259" key="11">
    <source>
        <dbReference type="PROSITE" id="PS51012"/>
    </source>
</evidence>
<gene>
    <name evidence="12" type="ORF">DLJ82_4343</name>
</gene>
<dbReference type="GO" id="GO:0016887">
    <property type="term" value="F:ATP hydrolysis activity"/>
    <property type="evidence" value="ECO:0007669"/>
    <property type="project" value="InterPro"/>
</dbReference>
<organism evidence="12 13">
    <name type="scientific">Rhizobium leguminosarum</name>
    <dbReference type="NCBI Taxonomy" id="384"/>
    <lineage>
        <taxon>Bacteria</taxon>
        <taxon>Pseudomonadati</taxon>
        <taxon>Pseudomonadota</taxon>
        <taxon>Alphaproteobacteria</taxon>
        <taxon>Hyphomicrobiales</taxon>
        <taxon>Rhizobiaceae</taxon>
        <taxon>Rhizobium/Agrobacterium group</taxon>
        <taxon>Rhizobium</taxon>
    </lineage>
</organism>
<keyword evidence="5" id="KW-0067">ATP-binding</keyword>
<protein>
    <submittedName>
        <fullName evidence="12">ABC transporter family protein</fullName>
    </submittedName>
</protein>
<comment type="similarity">
    <text evidence="2">Belongs to the ABC transporter superfamily.</text>
</comment>
<dbReference type="InterPro" id="IPR003593">
    <property type="entry name" value="AAA+_ATPase"/>
</dbReference>
<dbReference type="Proteomes" id="UP000251166">
    <property type="component" value="Chromosome"/>
</dbReference>
<dbReference type="Gene3D" id="3.40.50.300">
    <property type="entry name" value="P-loop containing nucleotide triphosphate hydrolases"/>
    <property type="match status" value="2"/>
</dbReference>
<name>A0A2Z4YL16_RHILE</name>
<dbReference type="Pfam" id="PF00005">
    <property type="entry name" value="ABC_tran"/>
    <property type="match status" value="2"/>
</dbReference>
<dbReference type="InterPro" id="IPR017871">
    <property type="entry name" value="ABC_transporter-like_CS"/>
</dbReference>
<feature type="transmembrane region" description="Helical" evidence="9">
    <location>
        <begin position="806"/>
        <end position="826"/>
    </location>
</feature>
<dbReference type="SUPFAM" id="SSF52540">
    <property type="entry name" value="P-loop containing nucleoside triphosphate hydrolases"/>
    <property type="match status" value="2"/>
</dbReference>
<evidence type="ECO:0000256" key="7">
    <source>
        <dbReference type="ARBA" id="ARBA00023136"/>
    </source>
</evidence>
<dbReference type="AlphaFoldDB" id="A0A2Z4YL16"/>
<evidence type="ECO:0000256" key="2">
    <source>
        <dbReference type="ARBA" id="ARBA00005417"/>
    </source>
</evidence>
<dbReference type="InterPro" id="IPR047817">
    <property type="entry name" value="ABC2_TM_bact-type"/>
</dbReference>
<feature type="transmembrane region" description="Helical" evidence="9">
    <location>
        <begin position="863"/>
        <end position="882"/>
    </location>
</feature>
<dbReference type="CDD" id="cd03230">
    <property type="entry name" value="ABC_DR_subfamily_A"/>
    <property type="match status" value="1"/>
</dbReference>
<feature type="transmembrane region" description="Helical" evidence="9">
    <location>
        <begin position="775"/>
        <end position="799"/>
    </location>
</feature>
<feature type="transmembrane region" description="Helical" evidence="9">
    <location>
        <begin position="894"/>
        <end position="916"/>
    </location>
</feature>
<feature type="transmembrane region" description="Helical" evidence="9">
    <location>
        <begin position="724"/>
        <end position="749"/>
    </location>
</feature>
<dbReference type="SMART" id="SM00382">
    <property type="entry name" value="AAA"/>
    <property type="match status" value="2"/>
</dbReference>
<dbReference type="PANTHER" id="PTHR43038">
    <property type="entry name" value="ATP-BINDING CASSETTE, SUB-FAMILY H, MEMBER 1"/>
    <property type="match status" value="1"/>
</dbReference>
<feature type="transmembrane region" description="Helical" evidence="9">
    <location>
        <begin position="832"/>
        <end position="851"/>
    </location>
</feature>
<dbReference type="InterPro" id="IPR013525">
    <property type="entry name" value="ABC2_TM"/>
</dbReference>
<dbReference type="GO" id="GO:0016020">
    <property type="term" value="C:membrane"/>
    <property type="evidence" value="ECO:0007669"/>
    <property type="project" value="UniProtKB-SubCell"/>
</dbReference>
<evidence type="ECO:0000256" key="5">
    <source>
        <dbReference type="ARBA" id="ARBA00022840"/>
    </source>
</evidence>
<dbReference type="PROSITE" id="PS00211">
    <property type="entry name" value="ABC_TRANSPORTER_1"/>
    <property type="match status" value="1"/>
</dbReference>
<dbReference type="InterPro" id="IPR003439">
    <property type="entry name" value="ABC_transporter-like_ATP-bd"/>
</dbReference>
<dbReference type="RefSeq" id="WP_112906323.1">
    <property type="nucleotide sequence ID" value="NZ_CP030760.1"/>
</dbReference>
<keyword evidence="7 9" id="KW-0472">Membrane</keyword>
<dbReference type="EMBL" id="CP030760">
    <property type="protein sequence ID" value="AXA41906.1"/>
    <property type="molecule type" value="Genomic_DNA"/>
</dbReference>
<dbReference type="PROSITE" id="PS51012">
    <property type="entry name" value="ABC_TM2"/>
    <property type="match status" value="1"/>
</dbReference>
<dbReference type="NCBIfam" id="NF033858">
    <property type="entry name" value="ABC2_perm_RbbA"/>
    <property type="match status" value="1"/>
</dbReference>
<dbReference type="Gene3D" id="3.40.1710.10">
    <property type="entry name" value="abc type-2 transporter like domain"/>
    <property type="match status" value="1"/>
</dbReference>
<evidence type="ECO:0000256" key="3">
    <source>
        <dbReference type="ARBA" id="ARBA00022692"/>
    </source>
</evidence>
<keyword evidence="3 9" id="KW-0812">Transmembrane</keyword>
<comment type="subcellular location">
    <subcellularLocation>
        <location evidence="1">Membrane</location>
        <topology evidence="1">Multi-pass membrane protein</topology>
    </subcellularLocation>
</comment>
<evidence type="ECO:0000256" key="4">
    <source>
        <dbReference type="ARBA" id="ARBA00022741"/>
    </source>
</evidence>
<dbReference type="PROSITE" id="PS50893">
    <property type="entry name" value="ABC_TRANSPORTER_2"/>
    <property type="match status" value="2"/>
</dbReference>
<dbReference type="InterPro" id="IPR047651">
    <property type="entry name" value="ABC2_perm_RbbA"/>
</dbReference>
<evidence type="ECO:0000256" key="9">
    <source>
        <dbReference type="SAM" id="Phobius"/>
    </source>
</evidence>
<feature type="region of interest" description="Disordered" evidence="8">
    <location>
        <begin position="509"/>
        <end position="534"/>
    </location>
</feature>
<feature type="domain" description="ABC transmembrane type-2" evidence="11">
    <location>
        <begin position="689"/>
        <end position="919"/>
    </location>
</feature>
<evidence type="ECO:0000259" key="10">
    <source>
        <dbReference type="PROSITE" id="PS50893"/>
    </source>
</evidence>
<feature type="domain" description="ABC transporter" evidence="10">
    <location>
        <begin position="272"/>
        <end position="502"/>
    </location>
</feature>
<evidence type="ECO:0000313" key="12">
    <source>
        <dbReference type="EMBL" id="AXA41906.1"/>
    </source>
</evidence>
<feature type="transmembrane region" description="Helical" evidence="9">
    <location>
        <begin position="565"/>
        <end position="585"/>
    </location>
</feature>
<evidence type="ECO:0000313" key="13">
    <source>
        <dbReference type="Proteomes" id="UP000251166"/>
    </source>
</evidence>
<keyword evidence="4" id="KW-0547">Nucleotide-binding</keyword>
<dbReference type="GO" id="GO:0140359">
    <property type="term" value="F:ABC-type transporter activity"/>
    <property type="evidence" value="ECO:0007669"/>
    <property type="project" value="InterPro"/>
</dbReference>
<proteinExistence type="inferred from homology"/>
<keyword evidence="6 9" id="KW-1133">Transmembrane helix</keyword>
<evidence type="ECO:0000256" key="8">
    <source>
        <dbReference type="SAM" id="MobiDB-lite"/>
    </source>
</evidence>